<keyword evidence="1" id="KW-0472">Membrane</keyword>
<feature type="transmembrane region" description="Helical" evidence="1">
    <location>
        <begin position="31"/>
        <end position="56"/>
    </location>
</feature>
<evidence type="ECO:0000313" key="2">
    <source>
        <dbReference type="EMBL" id="SUN62652.1"/>
    </source>
</evidence>
<protein>
    <submittedName>
        <fullName evidence="2">Uncharacterized protein</fullName>
    </submittedName>
</protein>
<name>A0A9X8T2G2_STREQ</name>
<dbReference type="AlphaFoldDB" id="A0A9X8T2G2"/>
<feature type="transmembrane region" description="Helical" evidence="1">
    <location>
        <begin position="63"/>
        <end position="82"/>
    </location>
</feature>
<reference evidence="2 3" key="1">
    <citation type="submission" date="2018-06" db="EMBL/GenBank/DDBJ databases">
        <authorList>
            <consortium name="Pathogen Informatics"/>
            <person name="Doyle S."/>
        </authorList>
    </citation>
    <scope>NUCLEOTIDE SEQUENCE [LARGE SCALE GENOMIC DNA]</scope>
    <source>
        <strain evidence="2 3">NCTC11564</strain>
    </source>
</reference>
<sequence length="87" mass="9944">MKKQISKYLFFVGFAFSIVICFLPQDMFEKFINLMPTGIATLFICPLIGLVGLIFGIREKNKLFSILNILLMLFLPIAMYAGPHLRL</sequence>
<dbReference type="EMBL" id="UHFO01000001">
    <property type="protein sequence ID" value="SUN62652.1"/>
    <property type="molecule type" value="Genomic_DNA"/>
</dbReference>
<feature type="transmembrane region" description="Helical" evidence="1">
    <location>
        <begin position="7"/>
        <end position="25"/>
    </location>
</feature>
<proteinExistence type="predicted"/>
<keyword evidence="1" id="KW-1133">Transmembrane helix</keyword>
<dbReference type="Proteomes" id="UP000254559">
    <property type="component" value="Unassembled WGS sequence"/>
</dbReference>
<dbReference type="RefSeq" id="WP_115283189.1">
    <property type="nucleotide sequence ID" value="NZ_UHFO01000001.1"/>
</dbReference>
<keyword evidence="1" id="KW-0812">Transmembrane</keyword>
<gene>
    <name evidence="2" type="ORF">NCTC11564_00598</name>
</gene>
<accession>A0A9X8T2G2</accession>
<evidence type="ECO:0000256" key="1">
    <source>
        <dbReference type="SAM" id="Phobius"/>
    </source>
</evidence>
<evidence type="ECO:0000313" key="3">
    <source>
        <dbReference type="Proteomes" id="UP000254559"/>
    </source>
</evidence>
<organism evidence="2 3">
    <name type="scientific">Streptococcus dysgalactiae subsp. equisimilis</name>
    <name type="common">Streptococcus equisimilis</name>
    <dbReference type="NCBI Taxonomy" id="119602"/>
    <lineage>
        <taxon>Bacteria</taxon>
        <taxon>Bacillati</taxon>
        <taxon>Bacillota</taxon>
        <taxon>Bacilli</taxon>
        <taxon>Lactobacillales</taxon>
        <taxon>Streptococcaceae</taxon>
        <taxon>Streptococcus</taxon>
    </lineage>
</organism>
<comment type="caution">
    <text evidence="2">The sequence shown here is derived from an EMBL/GenBank/DDBJ whole genome shotgun (WGS) entry which is preliminary data.</text>
</comment>